<dbReference type="InterPro" id="IPR009011">
    <property type="entry name" value="Man6P_isomerase_rcpt-bd_dom_sf"/>
</dbReference>
<feature type="domain" description="MRH" evidence="8">
    <location>
        <begin position="103"/>
        <end position="236"/>
    </location>
</feature>
<organism evidence="9 10">
    <name type="scientific">Aedes aegypti</name>
    <name type="common">Yellowfever mosquito</name>
    <name type="synonym">Culex aegypti</name>
    <dbReference type="NCBI Taxonomy" id="7159"/>
    <lineage>
        <taxon>Eukaryota</taxon>
        <taxon>Metazoa</taxon>
        <taxon>Ecdysozoa</taxon>
        <taxon>Arthropoda</taxon>
        <taxon>Hexapoda</taxon>
        <taxon>Insecta</taxon>
        <taxon>Pterygota</taxon>
        <taxon>Neoptera</taxon>
        <taxon>Endopterygota</taxon>
        <taxon>Diptera</taxon>
        <taxon>Nematocera</taxon>
        <taxon>Culicoidea</taxon>
        <taxon>Culicidae</taxon>
        <taxon>Culicinae</taxon>
        <taxon>Aedini</taxon>
        <taxon>Aedes</taxon>
        <taxon>Stegomyia</taxon>
    </lineage>
</organism>
<dbReference type="PROSITE" id="PS51914">
    <property type="entry name" value="MRH"/>
    <property type="match status" value="2"/>
</dbReference>
<feature type="domain" description="MRH" evidence="8">
    <location>
        <begin position="356"/>
        <end position="474"/>
    </location>
</feature>
<evidence type="ECO:0000256" key="1">
    <source>
        <dbReference type="ARBA" id="ARBA00004240"/>
    </source>
</evidence>
<dbReference type="PANTHER" id="PTHR15414">
    <property type="entry name" value="OS-9-RELATED"/>
    <property type="match status" value="1"/>
</dbReference>
<dbReference type="GO" id="GO:0030968">
    <property type="term" value="P:endoplasmic reticulum unfolded protein response"/>
    <property type="evidence" value="ECO:0007669"/>
    <property type="project" value="InterPro"/>
</dbReference>
<evidence type="ECO:0000256" key="4">
    <source>
        <dbReference type="ARBA" id="ARBA00023157"/>
    </source>
</evidence>
<accession>A0A1S4FI03</accession>
<evidence type="ECO:0000259" key="8">
    <source>
        <dbReference type="PROSITE" id="PS51914"/>
    </source>
</evidence>
<dbReference type="InterPro" id="IPR012913">
    <property type="entry name" value="OS9-like_dom"/>
</dbReference>
<dbReference type="SUPFAM" id="SSF50911">
    <property type="entry name" value="Mannose 6-phosphate receptor domain"/>
    <property type="match status" value="2"/>
</dbReference>
<dbReference type="FunFam" id="2.70.130.10:FF:000001">
    <property type="entry name" value="Endoplasmic reticulum lectin 1"/>
    <property type="match status" value="1"/>
</dbReference>
<dbReference type="FunCoup" id="A0A1S4FI03">
    <property type="interactions" value="1862"/>
</dbReference>
<dbReference type="Gene3D" id="2.70.130.10">
    <property type="entry name" value="Mannose-6-phosphate receptor binding domain"/>
    <property type="match status" value="2"/>
</dbReference>
<dbReference type="InterPro" id="IPR044865">
    <property type="entry name" value="MRH_dom"/>
</dbReference>
<gene>
    <name evidence="9" type="primary">5569771</name>
</gene>
<dbReference type="VEuPathDB" id="VectorBase:AAEL007891"/>
<dbReference type="SMR" id="A0A1S4FI03"/>
<comment type="subcellular location">
    <subcellularLocation>
        <location evidence="1">Endoplasmic reticulum</location>
    </subcellularLocation>
</comment>
<dbReference type="InParanoid" id="A0A1S4FI03"/>
<evidence type="ECO:0000256" key="2">
    <source>
        <dbReference type="ARBA" id="ARBA00022729"/>
    </source>
</evidence>
<dbReference type="AlphaFoldDB" id="A0A1S4FI03"/>
<evidence type="ECO:0000256" key="7">
    <source>
        <dbReference type="ARBA" id="ARBA00041661"/>
    </source>
</evidence>
<protein>
    <recommendedName>
        <fullName evidence="6">Endoplasmic reticulum lectin 1</fullName>
    </recommendedName>
    <alternativeName>
        <fullName evidence="7">ER lectin</fullName>
    </alternativeName>
</protein>
<evidence type="ECO:0000256" key="3">
    <source>
        <dbReference type="ARBA" id="ARBA00022824"/>
    </source>
</evidence>
<dbReference type="OrthoDB" id="239053at2759"/>
<dbReference type="Proteomes" id="UP000008820">
    <property type="component" value="Chromosome 2"/>
</dbReference>
<evidence type="ECO:0000313" key="9">
    <source>
        <dbReference type="EnsemblMetazoa" id="AAEL007891-PB"/>
    </source>
</evidence>
<name>A0A1S4FI03_AEDAE</name>
<evidence type="ECO:0000256" key="5">
    <source>
        <dbReference type="ARBA" id="ARBA00037585"/>
    </source>
</evidence>
<dbReference type="GO" id="GO:0005788">
    <property type="term" value="C:endoplasmic reticulum lumen"/>
    <property type="evidence" value="ECO:0007669"/>
    <property type="project" value="TreeGrafter"/>
</dbReference>
<proteinExistence type="predicted"/>
<keyword evidence="4" id="KW-1015">Disulfide bond</keyword>
<reference evidence="9 10" key="1">
    <citation type="submission" date="2017-06" db="EMBL/GenBank/DDBJ databases">
        <title>Aedes aegypti genome working group (AGWG) sequencing and assembly.</title>
        <authorList>
            <consortium name="Aedes aegypti Genome Working Group (AGWG)"/>
            <person name="Matthews B.J."/>
        </authorList>
    </citation>
    <scope>NUCLEOTIDE SEQUENCE [LARGE SCALE GENOMIC DNA]</scope>
    <source>
        <strain evidence="9 10">LVP_AGWG</strain>
    </source>
</reference>
<dbReference type="EnsemblMetazoa" id="AAEL007891-RB">
    <property type="protein sequence ID" value="AAEL007891-PB"/>
    <property type="gene ID" value="AAEL007891"/>
</dbReference>
<reference evidence="9" key="2">
    <citation type="submission" date="2020-05" db="UniProtKB">
        <authorList>
            <consortium name="EnsemblMetazoa"/>
        </authorList>
    </citation>
    <scope>IDENTIFICATION</scope>
    <source>
        <strain evidence="9">LVP_AGWG</strain>
    </source>
</reference>
<keyword evidence="10" id="KW-1185">Reference proteome</keyword>
<dbReference type="PANTHER" id="PTHR15414:SF0">
    <property type="entry name" value="ENDOPLASMIC RETICULUM LECTIN 1"/>
    <property type="match status" value="1"/>
</dbReference>
<dbReference type="GO" id="GO:0030970">
    <property type="term" value="P:retrograde protein transport, ER to cytosol"/>
    <property type="evidence" value="ECO:0007669"/>
    <property type="project" value="TreeGrafter"/>
</dbReference>
<keyword evidence="2" id="KW-0732">Signal</keyword>
<comment type="function">
    <text evidence="5">Probable lectin that binds selectively to improperly folded lumenal proteins. May function in endoplasmic reticulum quality control and endoplasmic reticulum-associated degradation (ERAD) of both non-glycosylated proteins and glycoproteins.</text>
</comment>
<evidence type="ECO:0000256" key="6">
    <source>
        <dbReference type="ARBA" id="ARBA00041108"/>
    </source>
</evidence>
<evidence type="ECO:0000313" key="10">
    <source>
        <dbReference type="Proteomes" id="UP000008820"/>
    </source>
</evidence>
<keyword evidence="3" id="KW-0256">Endoplasmic reticulum</keyword>
<dbReference type="Pfam" id="PF07915">
    <property type="entry name" value="PRKCSH"/>
    <property type="match status" value="2"/>
</dbReference>
<sequence>MALSLVDMKFSSFSVIILLIFLVDAIAAHDPKGFDDTVLHTIAWHGKDDLLTNALEDEEIIVSTTNKEKYKCIIPSIATKELDGEIQYSGPSPIDLLVPLFTHSCSYRIESYWTYEVCHGKYIKQYHEERHEKTSKLQEYYLGKWDKEKTVTLKAFYENSDAEGAKMQYKKIDGLNLPYLELEMDSGTVCDLNGEPRVTKVLYVCYLHGKNEVYSLKETSTCNYEIIILTPLLCAHPKYKPQDNEENKVNCYPLGNSPKKPKNLLMMEIESMKIKYQKLTDVQKNIENAIAVINLNEDGPIKVELFSNDIPDGTSQKESTDTEIGEESNTSPMDVLSKKAKKAKELKPLLEFLAGSYCLTGGSGWWKFELCYEKHVRQYHEDTSIFLGYFNKEKHLEWLEKNPSIRNKRKNENQLSNFYSGGDVCDKTNQHRQVEVKLKCTEHSSSSNAISLYLLEPRPCEYILNVESSQICDILPYAGDNMLLMESLQKMEEETLYIIDSSNINN</sequence>
<dbReference type="InterPro" id="IPR045149">
    <property type="entry name" value="OS-9-like"/>
</dbReference>